<feature type="region of interest" description="Disordered" evidence="8">
    <location>
        <begin position="191"/>
        <end position="211"/>
    </location>
</feature>
<evidence type="ECO:0000259" key="10">
    <source>
        <dbReference type="PROSITE" id="PS50089"/>
    </source>
</evidence>
<evidence type="ECO:0000256" key="1">
    <source>
        <dbReference type="ARBA" id="ARBA00000900"/>
    </source>
</evidence>
<evidence type="ECO:0000256" key="7">
    <source>
        <dbReference type="PROSITE-ProRule" id="PRU00175"/>
    </source>
</evidence>
<dbReference type="GO" id="GO:0061630">
    <property type="term" value="F:ubiquitin protein ligase activity"/>
    <property type="evidence" value="ECO:0007669"/>
    <property type="project" value="UniProtKB-EC"/>
</dbReference>
<feature type="domain" description="RING-type" evidence="10">
    <location>
        <begin position="216"/>
        <end position="260"/>
    </location>
</feature>
<dbReference type="PROSITE" id="PS50089">
    <property type="entry name" value="ZF_RING_2"/>
    <property type="match status" value="1"/>
</dbReference>
<evidence type="ECO:0000313" key="12">
    <source>
        <dbReference type="Proteomes" id="UP000095767"/>
    </source>
</evidence>
<dbReference type="PANTHER" id="PTHR14155">
    <property type="entry name" value="RING FINGER DOMAIN-CONTAINING"/>
    <property type="match status" value="1"/>
</dbReference>
<comment type="catalytic activity">
    <reaction evidence="1">
        <text>S-ubiquitinyl-[E2 ubiquitin-conjugating enzyme]-L-cysteine + [acceptor protein]-L-lysine = [E2 ubiquitin-conjugating enzyme]-L-cysteine + N(6)-ubiquitinyl-[acceptor protein]-L-lysine.</text>
        <dbReference type="EC" id="2.3.2.27"/>
    </reaction>
</comment>
<dbReference type="AlphaFoldDB" id="A0A1E5UT41"/>
<comment type="caution">
    <text evidence="11">The sequence shown here is derived from an EMBL/GenBank/DDBJ whole genome shotgun (WGS) entry which is preliminary data.</text>
</comment>
<keyword evidence="9" id="KW-1133">Transmembrane helix</keyword>
<reference evidence="11 12" key="1">
    <citation type="submission" date="2016-09" db="EMBL/GenBank/DDBJ databases">
        <title>The draft genome of Dichanthelium oligosanthes: A C3 panicoid grass species.</title>
        <authorList>
            <person name="Studer A.J."/>
            <person name="Schnable J.C."/>
            <person name="Brutnell T.P."/>
        </authorList>
    </citation>
    <scope>NUCLEOTIDE SEQUENCE [LARGE SCALE GENOMIC DNA]</scope>
    <source>
        <strain evidence="12">cv. Kellogg 1175</strain>
        <tissue evidence="11">Leaf</tissue>
    </source>
</reference>
<organism evidence="11 12">
    <name type="scientific">Dichanthelium oligosanthes</name>
    <dbReference type="NCBI Taxonomy" id="888268"/>
    <lineage>
        <taxon>Eukaryota</taxon>
        <taxon>Viridiplantae</taxon>
        <taxon>Streptophyta</taxon>
        <taxon>Embryophyta</taxon>
        <taxon>Tracheophyta</taxon>
        <taxon>Spermatophyta</taxon>
        <taxon>Magnoliopsida</taxon>
        <taxon>Liliopsida</taxon>
        <taxon>Poales</taxon>
        <taxon>Poaceae</taxon>
        <taxon>PACMAD clade</taxon>
        <taxon>Panicoideae</taxon>
        <taxon>Panicodae</taxon>
        <taxon>Paniceae</taxon>
        <taxon>Dichantheliinae</taxon>
        <taxon>Dichanthelium</taxon>
    </lineage>
</organism>
<comment type="similarity">
    <text evidence="6">Belongs to the RING-type zinc finger family. ATL subfamily.</text>
</comment>
<evidence type="ECO:0000313" key="11">
    <source>
        <dbReference type="EMBL" id="OEL16027.1"/>
    </source>
</evidence>
<dbReference type="GO" id="GO:0008270">
    <property type="term" value="F:zinc ion binding"/>
    <property type="evidence" value="ECO:0007669"/>
    <property type="project" value="UniProtKB-KW"/>
</dbReference>
<keyword evidence="9" id="KW-0472">Membrane</keyword>
<name>A0A1E5UT41_9POAL</name>
<dbReference type="PANTHER" id="PTHR14155:SF485">
    <property type="entry name" value="E3 UBIQUITIN-PROTEIN LIGASE ATL41"/>
    <property type="match status" value="1"/>
</dbReference>
<dbReference type="EC" id="2.3.2.27" evidence="2"/>
<evidence type="ECO:0000256" key="8">
    <source>
        <dbReference type="SAM" id="MobiDB-lite"/>
    </source>
</evidence>
<evidence type="ECO:0000256" key="3">
    <source>
        <dbReference type="ARBA" id="ARBA00022723"/>
    </source>
</evidence>
<keyword evidence="9" id="KW-0812">Transmembrane</keyword>
<keyword evidence="3" id="KW-0479">Metal-binding</keyword>
<dbReference type="EMBL" id="LWDX02064359">
    <property type="protein sequence ID" value="OEL16027.1"/>
    <property type="molecule type" value="Genomic_DNA"/>
</dbReference>
<evidence type="ECO:0000256" key="6">
    <source>
        <dbReference type="ARBA" id="ARBA00024209"/>
    </source>
</evidence>
<sequence>MAPAVDWVTRACALAIATAACIGLPGTLVCAIVRMAAARRFGATFAFATVLVFWATVSAAYYPRICLDLVPWSDLARWCLRRPCWRGILRQRPRIVVAAASSRQRGGRGRGMMMPALPREPPAVRGCARVVAADDNLASSFERQRNGALVVPLSSFVPRGGQEDRGGMGALLPCEPPPVVADDALASSYERRQRDGGAAARAPDDGDGEASNKQRCAVCLCDVEKWEAATWLPACAHMFHQHCIDQWLHLHGHSTCPICRCDAFVAQLPV</sequence>
<dbReference type="Pfam" id="PF13639">
    <property type="entry name" value="zf-RING_2"/>
    <property type="match status" value="1"/>
</dbReference>
<keyword evidence="4 7" id="KW-0863">Zinc-finger</keyword>
<dbReference type="Gene3D" id="3.30.40.10">
    <property type="entry name" value="Zinc/RING finger domain, C3HC4 (zinc finger)"/>
    <property type="match status" value="1"/>
</dbReference>
<evidence type="ECO:0000256" key="5">
    <source>
        <dbReference type="ARBA" id="ARBA00022833"/>
    </source>
</evidence>
<dbReference type="SUPFAM" id="SSF57850">
    <property type="entry name" value="RING/U-box"/>
    <property type="match status" value="1"/>
</dbReference>
<dbReference type="Proteomes" id="UP000095767">
    <property type="component" value="Unassembled WGS sequence"/>
</dbReference>
<dbReference type="InterPro" id="IPR013083">
    <property type="entry name" value="Znf_RING/FYVE/PHD"/>
</dbReference>
<dbReference type="InterPro" id="IPR001841">
    <property type="entry name" value="Znf_RING"/>
</dbReference>
<dbReference type="InterPro" id="IPR053238">
    <property type="entry name" value="RING-H2_zinc_finger"/>
</dbReference>
<feature type="transmembrane region" description="Helical" evidence="9">
    <location>
        <begin position="45"/>
        <end position="62"/>
    </location>
</feature>
<gene>
    <name evidence="11" type="ORF">BAE44_0022952</name>
</gene>
<evidence type="ECO:0000256" key="4">
    <source>
        <dbReference type="ARBA" id="ARBA00022771"/>
    </source>
</evidence>
<protein>
    <recommendedName>
        <fullName evidence="2">RING-type E3 ubiquitin transferase</fullName>
        <ecNumber evidence="2">2.3.2.27</ecNumber>
    </recommendedName>
</protein>
<feature type="transmembrane region" description="Helical" evidence="9">
    <location>
        <begin position="13"/>
        <end position="33"/>
    </location>
</feature>
<keyword evidence="5" id="KW-0862">Zinc</keyword>
<keyword evidence="12" id="KW-1185">Reference proteome</keyword>
<evidence type="ECO:0000256" key="9">
    <source>
        <dbReference type="SAM" id="Phobius"/>
    </source>
</evidence>
<evidence type="ECO:0000256" key="2">
    <source>
        <dbReference type="ARBA" id="ARBA00012483"/>
    </source>
</evidence>
<dbReference type="SMART" id="SM00184">
    <property type="entry name" value="RING"/>
    <property type="match status" value="1"/>
</dbReference>
<proteinExistence type="inferred from homology"/>
<dbReference type="OrthoDB" id="1681166at2759"/>
<accession>A0A1E5UT41</accession>